<dbReference type="GO" id="GO:0045944">
    <property type="term" value="P:positive regulation of transcription by RNA polymerase II"/>
    <property type="evidence" value="ECO:0007669"/>
    <property type="project" value="TreeGrafter"/>
</dbReference>
<evidence type="ECO:0000313" key="4">
    <source>
        <dbReference type="EMBL" id="PVD28016.1"/>
    </source>
</evidence>
<keyword evidence="5" id="KW-1185">Reference proteome</keyword>
<accession>A0A2T7P3N2</accession>
<feature type="compositionally biased region" description="Basic and acidic residues" evidence="3">
    <location>
        <begin position="888"/>
        <end position="904"/>
    </location>
</feature>
<protein>
    <submittedName>
        <fullName evidence="4">Uncharacterized protein</fullName>
    </submittedName>
</protein>
<dbReference type="STRING" id="400727.A0A2T7P3N2"/>
<dbReference type="GO" id="GO:0005737">
    <property type="term" value="C:cytoplasm"/>
    <property type="evidence" value="ECO:0007669"/>
    <property type="project" value="TreeGrafter"/>
</dbReference>
<dbReference type="Pfam" id="PF00400">
    <property type="entry name" value="WD40"/>
    <property type="match status" value="3"/>
</dbReference>
<dbReference type="PANTHER" id="PTHR15574">
    <property type="entry name" value="WD REPEAT DOMAIN-CONTAINING FAMILY"/>
    <property type="match status" value="1"/>
</dbReference>
<dbReference type="AlphaFoldDB" id="A0A2T7P3N2"/>
<dbReference type="PANTHER" id="PTHR15574:SF39">
    <property type="entry name" value="DDB1- AND CUL4-ASSOCIATED FACTOR 6"/>
    <property type="match status" value="1"/>
</dbReference>
<comment type="caution">
    <text evidence="4">The sequence shown here is derived from an EMBL/GenBank/DDBJ whole genome shotgun (WGS) entry which is preliminary data.</text>
</comment>
<dbReference type="InterPro" id="IPR015943">
    <property type="entry name" value="WD40/YVTN_repeat-like_dom_sf"/>
</dbReference>
<evidence type="ECO:0000256" key="2">
    <source>
        <dbReference type="ARBA" id="ARBA00022737"/>
    </source>
</evidence>
<dbReference type="EMBL" id="PZQS01000006">
    <property type="protein sequence ID" value="PVD28016.1"/>
    <property type="molecule type" value="Genomic_DNA"/>
</dbReference>
<evidence type="ECO:0000256" key="1">
    <source>
        <dbReference type="ARBA" id="ARBA00022574"/>
    </source>
</evidence>
<feature type="region of interest" description="Disordered" evidence="3">
    <location>
        <begin position="944"/>
        <end position="1028"/>
    </location>
</feature>
<reference evidence="4 5" key="1">
    <citation type="submission" date="2018-04" db="EMBL/GenBank/DDBJ databases">
        <title>The genome of golden apple snail Pomacea canaliculata provides insight into stress tolerance and invasive adaptation.</title>
        <authorList>
            <person name="Liu C."/>
            <person name="Liu B."/>
            <person name="Ren Y."/>
            <person name="Zhang Y."/>
            <person name="Wang H."/>
            <person name="Li S."/>
            <person name="Jiang F."/>
            <person name="Yin L."/>
            <person name="Zhang G."/>
            <person name="Qian W."/>
            <person name="Fan W."/>
        </authorList>
    </citation>
    <scope>NUCLEOTIDE SEQUENCE [LARGE SCALE GENOMIC DNA]</scope>
    <source>
        <strain evidence="4">SZHN2017</strain>
        <tissue evidence="4">Muscle</tissue>
    </source>
</reference>
<dbReference type="SMART" id="SM00320">
    <property type="entry name" value="WD40"/>
    <property type="match status" value="7"/>
</dbReference>
<feature type="region of interest" description="Disordered" evidence="3">
    <location>
        <begin position="281"/>
        <end position="343"/>
    </location>
</feature>
<evidence type="ECO:0000256" key="3">
    <source>
        <dbReference type="SAM" id="MobiDB-lite"/>
    </source>
</evidence>
<dbReference type="OMA" id="TICWNDR"/>
<dbReference type="InterPro" id="IPR045151">
    <property type="entry name" value="DCAF8"/>
</dbReference>
<keyword evidence="2" id="KW-0677">Repeat</keyword>
<feature type="compositionally biased region" description="Low complexity" evidence="3">
    <location>
        <begin position="652"/>
        <end position="675"/>
    </location>
</feature>
<dbReference type="InterPro" id="IPR036322">
    <property type="entry name" value="WD40_repeat_dom_sf"/>
</dbReference>
<sequence length="1211" mass="131975">MFSLIQRREYGLQSPSTVFDAAKASKFMVQRLKIARRLDVHRGCVNTICWNESGHTILSGSDDQHLAIVNPFTGKTLAHIRSGHHSNIFSAKFLPNSQDREIVSCSGAGSIFYTDVEREDTYGKCCFDCHLGTAYEIVVVPNEAATFLSCGEDGTVRWFDMRIKTSCTKARCKDDVLINCRHAVTSLAVDPILPYQLATACADGSVRVFDRRMLGTRSSGTYTSRAAKGMLCRFLAPLEHKAYRITSLNYSPHGHDVLVSYSAENVYLFNTQNERGKTFHKSEADAWATKPAAGSETAAERASDLVPQPPTKRLRLRGDWSDTGPNARPERERTEDTGQPQMNLMQRMSDMLTRWLDGSLRRRDDDQHEDASLAVDEGSNSGSSDIGADDPRLEDIENPPAAAAAATAGRSDGDSSSGLGCLQSQNVLLEPTHDGENAEQGSCVPANKYCGLQEDERGATTMSSVDDSDNQLNSCSEGLLQDSSIQTCNPVLSEGASRDLKDESIGNNVHKNDDLWRDTTKGGCCMSYHSHQKECSGEETSCPSSFPGVPCVRANDLPFFSHGSQGEIQKTQAEGLCEQTAQTQTIYGQASAEGTKGASSCLRSDNVDGNTSALDFMLRNARGECGENKQEMSERMETVAVKSKDVSGRSDGGSFTHPQQQQQQSVHSSCGVGVSHSNTVSPDGNLFAVTPSQGSMVAATRLEPVISLHYSHEGTTASTIRVGYASFDVNNPPLANLSGTHVCNPLSSSTGAKASRDGIQCMATAGTEQPGPSQQNDVGMLADMPVPNSSMHCTPELVNRDRPENRDLAGLSLSSRPASLTSVQVEEVMVADTERKNEEESWDRVNADFQPDLIHSLPAMPETEVQPSSFVPQCHITIHSPVSEPETDMVREESTRESREDSECTARGVSQVAENAVTDTMPGSVACFACHSYSCDKHDVGSTIREQSAPTSDSQAQPCTSHPQASGISGLGVSTSRQRRAGHSGPPTGNFQLSLSDEEIEEDSNDEDEGSRPRDPSHQFAGWSSGAAAENERHLAAMRMQSAYRKQRELREERDMAAVFQPFATRMFKGHRNGRTMIKEANFWGSSVVMSGSDCGRIFFWDMDSTELLMLLEADRHVVNCLQPHPFDPVLASSGIDYDVKIWSPLEEHPSFDIEMAEEVMRRNHIMLEETRDTITVPAAFMLRVLASLNQIRAAGRAGAGRQGVLQEDSE</sequence>
<keyword evidence="1" id="KW-0853">WD repeat</keyword>
<feature type="region of interest" description="Disordered" evidence="3">
    <location>
        <begin position="880"/>
        <end position="906"/>
    </location>
</feature>
<evidence type="ECO:0000313" key="5">
    <source>
        <dbReference type="Proteomes" id="UP000245119"/>
    </source>
</evidence>
<dbReference type="Proteomes" id="UP000245119">
    <property type="component" value="Linkage Group LG6"/>
</dbReference>
<name>A0A2T7P3N2_POMCA</name>
<feature type="compositionally biased region" description="Acidic residues" evidence="3">
    <location>
        <begin position="996"/>
        <end position="1009"/>
    </location>
</feature>
<feature type="compositionally biased region" description="Polar residues" evidence="3">
    <location>
        <begin position="944"/>
        <end position="976"/>
    </location>
</feature>
<dbReference type="OrthoDB" id="4869960at2759"/>
<dbReference type="Gene3D" id="2.130.10.10">
    <property type="entry name" value="YVTN repeat-like/Quinoprotein amine dehydrogenase"/>
    <property type="match status" value="2"/>
</dbReference>
<feature type="region of interest" description="Disordered" evidence="3">
    <location>
        <begin position="643"/>
        <end position="675"/>
    </location>
</feature>
<dbReference type="GO" id="GO:0080008">
    <property type="term" value="C:Cul4-RING E3 ubiquitin ligase complex"/>
    <property type="evidence" value="ECO:0007669"/>
    <property type="project" value="TreeGrafter"/>
</dbReference>
<organism evidence="4 5">
    <name type="scientific">Pomacea canaliculata</name>
    <name type="common">Golden apple snail</name>
    <dbReference type="NCBI Taxonomy" id="400727"/>
    <lineage>
        <taxon>Eukaryota</taxon>
        <taxon>Metazoa</taxon>
        <taxon>Spiralia</taxon>
        <taxon>Lophotrochozoa</taxon>
        <taxon>Mollusca</taxon>
        <taxon>Gastropoda</taxon>
        <taxon>Caenogastropoda</taxon>
        <taxon>Architaenioglossa</taxon>
        <taxon>Ampullarioidea</taxon>
        <taxon>Ampullariidae</taxon>
        <taxon>Pomacea</taxon>
    </lineage>
</organism>
<feature type="compositionally biased region" description="Low complexity" evidence="3">
    <location>
        <begin position="401"/>
        <end position="421"/>
    </location>
</feature>
<proteinExistence type="predicted"/>
<gene>
    <name evidence="4" type="ORF">C0Q70_10596</name>
</gene>
<feature type="region of interest" description="Disordered" evidence="3">
    <location>
        <begin position="363"/>
        <end position="421"/>
    </location>
</feature>
<dbReference type="InterPro" id="IPR001680">
    <property type="entry name" value="WD40_rpt"/>
</dbReference>
<dbReference type="SUPFAM" id="SSF50978">
    <property type="entry name" value="WD40 repeat-like"/>
    <property type="match status" value="1"/>
</dbReference>